<proteinExistence type="predicted"/>
<dbReference type="Proteomes" id="UP000824721">
    <property type="component" value="Chromosome"/>
</dbReference>
<dbReference type="KEGG" id="fdv:JJC05_04215"/>
<protein>
    <submittedName>
        <fullName evidence="1">Uncharacterized protein</fullName>
    </submittedName>
</protein>
<sequence length="130" mass="15160">MSLITRFLQFLKKRVISNFNKDIITFILSMEGAIMHLDALNISESEKILKDTKKIISKFEVLSEKMSSKNFYDNTELKDNFKYMLKCLYKIESKLHKKVYQSVAVIKTDEELKKGVVKMNSSNIHNLLSC</sequence>
<evidence type="ECO:0000313" key="1">
    <source>
        <dbReference type="EMBL" id="QYS89491.1"/>
    </source>
</evidence>
<accession>A0A8G0P5Y0</accession>
<organism evidence="1">
    <name type="scientific">Flavobacterium columnare</name>
    <dbReference type="NCBI Taxonomy" id="996"/>
    <lineage>
        <taxon>Bacteria</taxon>
        <taxon>Pseudomonadati</taxon>
        <taxon>Bacteroidota</taxon>
        <taxon>Flavobacteriia</taxon>
        <taxon>Flavobacteriales</taxon>
        <taxon>Flavobacteriaceae</taxon>
        <taxon>Flavobacterium</taxon>
    </lineage>
</organism>
<dbReference type="AlphaFoldDB" id="A0A8G0P5Y0"/>
<name>A0A8G0P5Y0_9FLAO</name>
<gene>
    <name evidence="1" type="ORF">JJC05_04215</name>
</gene>
<dbReference type="EMBL" id="CP067378">
    <property type="protein sequence ID" value="QYS89491.1"/>
    <property type="molecule type" value="Genomic_DNA"/>
</dbReference>
<reference evidence="1" key="1">
    <citation type="submission" date="2020-12" db="EMBL/GenBank/DDBJ databases">
        <title>Genome sequencing of genetic groups of Flavobacterium columnare.</title>
        <authorList>
            <person name="Waldbieser G.C."/>
            <person name="Griffin M.J."/>
            <person name="LaFrentz B.R."/>
        </authorList>
    </citation>
    <scope>NUCLEOTIDE SEQUENCE</scope>
    <source>
        <strain evidence="1">90-106</strain>
    </source>
</reference>